<evidence type="ECO:0008006" key="7">
    <source>
        <dbReference type="Google" id="ProtNLM"/>
    </source>
</evidence>
<dbReference type="EMBL" id="JARK01001348">
    <property type="protein sequence ID" value="EYC25262.1"/>
    <property type="molecule type" value="Genomic_DNA"/>
</dbReference>
<feature type="region of interest" description="Disordered" evidence="3">
    <location>
        <begin position="997"/>
        <end position="1037"/>
    </location>
</feature>
<accession>A0A016VE01</accession>
<feature type="region of interest" description="Disordered" evidence="3">
    <location>
        <begin position="537"/>
        <end position="567"/>
    </location>
</feature>
<dbReference type="AlphaFoldDB" id="A0A016VE01"/>
<dbReference type="InterPro" id="IPR000884">
    <property type="entry name" value="TSP1_rpt"/>
</dbReference>
<feature type="chain" id="PRO_5001493398" description="Thrombospondin type 1 domain protein" evidence="4">
    <location>
        <begin position="25"/>
        <end position="1037"/>
    </location>
</feature>
<proteinExistence type="predicted"/>
<sequence length="1037" mass="115064">MGRLAYQLPAIVGALCLLIPLATAQTPEPEWAPTGKLNQFRGFVTPRPLPPNAEFVYASVWAAWSAWSFCSNGVRIRVRACNTVRGFNCLGPNKEFTPCDPSLRHSHRNPSAPSDYDVVDPYEADRREAMRQLYPDDFPAAEEKKNPNFVKLSKPESGGFRVHAAGPISESSVIDITKASGVPTVDADSLAVGPQVSSVDSSKEVFKWVENPEYDWSAVDGVQNEAGSSGSAVARVEPIVGPEPVASTSPVPSILLATEKVDANEEQVFIAITTPKYVYPWLEDPLFDDNLAKGVYGERTPISLSDFHKNHHHASRSPAYPDEGHMYGPPGPRQFAVKTVPGDKDAEQEVKDPQDAAQFQLHREEVEAALNSLHIRDEGRSGQEVPREQPDIRVWDPSELIEPEKKTRGSSDFSRWKHVQDFSKDSLSGTKDVVLREKSEGTTLQEVHEQVTEDKVAEVAEKQTEAPVTEQTTTPDLPTTTPALAESTTTSPVPVLEDEDHFEEFGTRPQVVQPTLNKNDIDEDLMPELVVPVETLPPATTQTSTEPPTTTEPTTTTPSTTTTARSTTSEEIFTTLVNELTQAQKDIIDERTLLEPTNSLSYKMNKAYKGLSKAVPESAIKKKKMKGFGITGIFFRKNHKKSAIHEGDVTSRTNHPTTIRTTTARPTTTSTTTREPIIEEDPQELSQDTLHALDWMLQNITKIAERGDEAFMKALQINSDDRTNFVETQESSNTEPTELAVSLATIKRPNQKKSGKPKKVKKGRRKGLSKKRKTMKPRDAVLRVHSGEFKPVQVDKKKMFPKFKSTITMANRARSFGVRTVNEDKDENKWDQTVVEEALEAASQKHVEKKESATTEDPVRLMEEIKTLQSLMDDMEQRVHNVTANKTTEEKKSEAKAPSGHSAKEVPAAMDLSLVPSQTGFLPGHNQEFHQQPMHIITEGTAALTDSHWTEWGPWADCFCGKQVRTRRCIYSSAMSSGCQGNSYESRSCTGGWCPVPTETTRPEVTTTKMPQVPPEKPSDPLRHFRPLQLHTATSLS</sequence>
<evidence type="ECO:0000256" key="1">
    <source>
        <dbReference type="ARBA" id="ARBA00022737"/>
    </source>
</evidence>
<feature type="compositionally biased region" description="Low complexity" evidence="3">
    <location>
        <begin position="656"/>
        <end position="673"/>
    </location>
</feature>
<dbReference type="OrthoDB" id="5855801at2759"/>
<feature type="region of interest" description="Disordered" evidence="3">
    <location>
        <begin position="744"/>
        <end position="777"/>
    </location>
</feature>
<dbReference type="Pfam" id="PF00090">
    <property type="entry name" value="TSP_1"/>
    <property type="match status" value="1"/>
</dbReference>
<keyword evidence="2" id="KW-1015">Disulfide bond</keyword>
<keyword evidence="6" id="KW-1185">Reference proteome</keyword>
<dbReference type="SMART" id="SM00209">
    <property type="entry name" value="TSP1"/>
    <property type="match status" value="2"/>
</dbReference>
<evidence type="ECO:0000256" key="2">
    <source>
        <dbReference type="ARBA" id="ARBA00023157"/>
    </source>
</evidence>
<dbReference type="PANTHER" id="PTHR22906">
    <property type="entry name" value="PROPERDIN"/>
    <property type="match status" value="1"/>
</dbReference>
<feature type="region of interest" description="Disordered" evidence="3">
    <location>
        <begin position="648"/>
        <end position="673"/>
    </location>
</feature>
<gene>
    <name evidence="5" type="primary">Acey_s0012.g1791</name>
    <name evidence="5" type="synonym">Acey-Y73E7A.8</name>
    <name evidence="5" type="ORF">Y032_0012g1791</name>
</gene>
<feature type="region of interest" description="Disordered" evidence="3">
    <location>
        <begin position="884"/>
        <end position="903"/>
    </location>
</feature>
<evidence type="ECO:0000256" key="3">
    <source>
        <dbReference type="SAM" id="MobiDB-lite"/>
    </source>
</evidence>
<dbReference type="PANTHER" id="PTHR22906:SF54">
    <property type="entry name" value="IG-LIKE DOMAIN-CONTAINING PROTEIN"/>
    <property type="match status" value="1"/>
</dbReference>
<dbReference type="InterPro" id="IPR036383">
    <property type="entry name" value="TSP1_rpt_sf"/>
</dbReference>
<feature type="region of interest" description="Disordered" evidence="3">
    <location>
        <begin position="459"/>
        <end position="491"/>
    </location>
</feature>
<keyword evidence="1" id="KW-0677">Repeat</keyword>
<feature type="compositionally biased region" description="Low complexity" evidence="3">
    <location>
        <begin position="469"/>
        <end position="491"/>
    </location>
</feature>
<feature type="compositionally biased region" description="Basic residues" evidence="3">
    <location>
        <begin position="749"/>
        <end position="775"/>
    </location>
</feature>
<evidence type="ECO:0000313" key="6">
    <source>
        <dbReference type="Proteomes" id="UP000024635"/>
    </source>
</evidence>
<protein>
    <recommendedName>
        <fullName evidence="7">Thrombospondin type 1 domain protein</fullName>
    </recommendedName>
</protein>
<feature type="signal peptide" evidence="4">
    <location>
        <begin position="1"/>
        <end position="24"/>
    </location>
</feature>
<name>A0A016VE01_9BILA</name>
<comment type="caution">
    <text evidence="5">The sequence shown here is derived from an EMBL/GenBank/DDBJ whole genome shotgun (WGS) entry which is preliminary data.</text>
</comment>
<dbReference type="SUPFAM" id="SSF82895">
    <property type="entry name" value="TSP-1 type 1 repeat"/>
    <property type="match status" value="1"/>
</dbReference>
<feature type="compositionally biased region" description="Low complexity" evidence="3">
    <location>
        <begin position="997"/>
        <end position="1008"/>
    </location>
</feature>
<evidence type="ECO:0000256" key="4">
    <source>
        <dbReference type="SAM" id="SignalP"/>
    </source>
</evidence>
<dbReference type="InterPro" id="IPR052065">
    <property type="entry name" value="Compl_asym_regulator"/>
</dbReference>
<reference evidence="6" key="1">
    <citation type="journal article" date="2015" name="Nat. Genet.">
        <title>The genome and transcriptome of the zoonotic hookworm Ancylostoma ceylanicum identify infection-specific gene families.</title>
        <authorList>
            <person name="Schwarz E.M."/>
            <person name="Hu Y."/>
            <person name="Antoshechkin I."/>
            <person name="Miller M.M."/>
            <person name="Sternberg P.W."/>
            <person name="Aroian R.V."/>
        </authorList>
    </citation>
    <scope>NUCLEOTIDE SEQUENCE</scope>
    <source>
        <strain evidence="6">HY135</strain>
    </source>
</reference>
<keyword evidence="4" id="KW-0732">Signal</keyword>
<dbReference type="PROSITE" id="PS50092">
    <property type="entry name" value="TSP1"/>
    <property type="match status" value="2"/>
</dbReference>
<organism evidence="5 6">
    <name type="scientific">Ancylostoma ceylanicum</name>
    <dbReference type="NCBI Taxonomy" id="53326"/>
    <lineage>
        <taxon>Eukaryota</taxon>
        <taxon>Metazoa</taxon>
        <taxon>Ecdysozoa</taxon>
        <taxon>Nematoda</taxon>
        <taxon>Chromadorea</taxon>
        <taxon>Rhabditida</taxon>
        <taxon>Rhabditina</taxon>
        <taxon>Rhabditomorpha</taxon>
        <taxon>Strongyloidea</taxon>
        <taxon>Ancylostomatidae</taxon>
        <taxon>Ancylostomatinae</taxon>
        <taxon>Ancylostoma</taxon>
    </lineage>
</organism>
<evidence type="ECO:0000313" key="5">
    <source>
        <dbReference type="EMBL" id="EYC25262.1"/>
    </source>
</evidence>
<feature type="region of interest" description="Disordered" evidence="3">
    <location>
        <begin position="307"/>
        <end position="334"/>
    </location>
</feature>
<dbReference type="Proteomes" id="UP000024635">
    <property type="component" value="Unassembled WGS sequence"/>
</dbReference>